<name>A0A9N9HD28_9GLOM</name>
<dbReference type="EMBL" id="CAJVPJ010007436">
    <property type="protein sequence ID" value="CAG8675551.1"/>
    <property type="molecule type" value="Genomic_DNA"/>
</dbReference>
<reference evidence="1" key="1">
    <citation type="submission" date="2021-06" db="EMBL/GenBank/DDBJ databases">
        <authorList>
            <person name="Kallberg Y."/>
            <person name="Tangrot J."/>
            <person name="Rosling A."/>
        </authorList>
    </citation>
    <scope>NUCLEOTIDE SEQUENCE</scope>
    <source>
        <strain evidence="1">IA702</strain>
    </source>
</reference>
<protein>
    <submittedName>
        <fullName evidence="1">3166_t:CDS:1</fullName>
    </submittedName>
</protein>
<proteinExistence type="predicted"/>
<gene>
    <name evidence="1" type="ORF">POCULU_LOCUS11212</name>
</gene>
<feature type="non-terminal residue" evidence="1">
    <location>
        <position position="1"/>
    </location>
</feature>
<dbReference type="Proteomes" id="UP000789572">
    <property type="component" value="Unassembled WGS sequence"/>
</dbReference>
<comment type="caution">
    <text evidence="1">The sequence shown here is derived from an EMBL/GenBank/DDBJ whole genome shotgun (WGS) entry which is preliminary data.</text>
</comment>
<sequence>GATGNFRMSGVLIRDWISHAKFAFLIKKTIPWSKSRLADAEKVG</sequence>
<feature type="non-terminal residue" evidence="1">
    <location>
        <position position="44"/>
    </location>
</feature>
<keyword evidence="2" id="KW-1185">Reference proteome</keyword>
<organism evidence="1 2">
    <name type="scientific">Paraglomus occultum</name>
    <dbReference type="NCBI Taxonomy" id="144539"/>
    <lineage>
        <taxon>Eukaryota</taxon>
        <taxon>Fungi</taxon>
        <taxon>Fungi incertae sedis</taxon>
        <taxon>Mucoromycota</taxon>
        <taxon>Glomeromycotina</taxon>
        <taxon>Glomeromycetes</taxon>
        <taxon>Paraglomerales</taxon>
        <taxon>Paraglomeraceae</taxon>
        <taxon>Paraglomus</taxon>
    </lineage>
</organism>
<dbReference type="AlphaFoldDB" id="A0A9N9HD28"/>
<evidence type="ECO:0000313" key="1">
    <source>
        <dbReference type="EMBL" id="CAG8675551.1"/>
    </source>
</evidence>
<accession>A0A9N9HD28</accession>
<evidence type="ECO:0000313" key="2">
    <source>
        <dbReference type="Proteomes" id="UP000789572"/>
    </source>
</evidence>